<reference evidence="3" key="2">
    <citation type="submission" date="2020-09" db="EMBL/GenBank/DDBJ databases">
        <authorList>
            <person name="Sun Q."/>
            <person name="Ohkuma M."/>
        </authorList>
    </citation>
    <scope>NUCLEOTIDE SEQUENCE</scope>
    <source>
        <strain evidence="3">JCM 4346</strain>
    </source>
</reference>
<organism evidence="3 4">
    <name type="scientific">Streptomyces aurantiogriseus</name>
    <dbReference type="NCBI Taxonomy" id="66870"/>
    <lineage>
        <taxon>Bacteria</taxon>
        <taxon>Bacillati</taxon>
        <taxon>Actinomycetota</taxon>
        <taxon>Actinomycetes</taxon>
        <taxon>Kitasatosporales</taxon>
        <taxon>Streptomycetaceae</taxon>
        <taxon>Streptomyces</taxon>
    </lineage>
</organism>
<gene>
    <name evidence="3" type="ORF">GCM10010251_88980</name>
</gene>
<evidence type="ECO:0000256" key="1">
    <source>
        <dbReference type="SAM" id="MobiDB-lite"/>
    </source>
</evidence>
<sequence length="144" mass="15191">MATYAGLDADARVLRSYESMFVHGLLQTEDRARAVIARSGPANPTKWTSRCASARNAGPCSRGSPLGTASGAEGERAAPAGRRQGGQGGPTRHLAEAATLPNATIQGEPFRVRLAVPYAELLGTESGPSDARRRLMRPDPLVRP</sequence>
<evidence type="ECO:0000313" key="4">
    <source>
        <dbReference type="Proteomes" id="UP000658320"/>
    </source>
</evidence>
<protein>
    <recommendedName>
        <fullName evidence="2">DUF5753 domain-containing protein</fullName>
    </recommendedName>
</protein>
<dbReference type="RefSeq" id="WP_189943734.1">
    <property type="nucleotide sequence ID" value="NZ_BMSX01000035.1"/>
</dbReference>
<evidence type="ECO:0000313" key="3">
    <source>
        <dbReference type="EMBL" id="GGR58342.1"/>
    </source>
</evidence>
<feature type="region of interest" description="Disordered" evidence="1">
    <location>
        <begin position="40"/>
        <end position="103"/>
    </location>
</feature>
<dbReference type="Proteomes" id="UP000658320">
    <property type="component" value="Unassembled WGS sequence"/>
</dbReference>
<dbReference type="EMBL" id="BMSX01000035">
    <property type="protein sequence ID" value="GGR58342.1"/>
    <property type="molecule type" value="Genomic_DNA"/>
</dbReference>
<feature type="domain" description="DUF5753" evidence="2">
    <location>
        <begin position="2"/>
        <end position="44"/>
    </location>
</feature>
<evidence type="ECO:0000259" key="2">
    <source>
        <dbReference type="Pfam" id="PF19054"/>
    </source>
</evidence>
<accession>A0A918FN58</accession>
<feature type="region of interest" description="Disordered" evidence="1">
    <location>
        <begin position="121"/>
        <end position="144"/>
    </location>
</feature>
<name>A0A918FN58_9ACTN</name>
<keyword evidence="4" id="KW-1185">Reference proteome</keyword>
<feature type="compositionally biased region" description="Basic and acidic residues" evidence="1">
    <location>
        <begin position="130"/>
        <end position="144"/>
    </location>
</feature>
<comment type="caution">
    <text evidence="3">The sequence shown here is derived from an EMBL/GenBank/DDBJ whole genome shotgun (WGS) entry which is preliminary data.</text>
</comment>
<dbReference type="AlphaFoldDB" id="A0A918FN58"/>
<reference evidence="3" key="1">
    <citation type="journal article" date="2014" name="Int. J. Syst. Evol. Microbiol.">
        <title>Complete genome sequence of Corynebacterium casei LMG S-19264T (=DSM 44701T), isolated from a smear-ripened cheese.</title>
        <authorList>
            <consortium name="US DOE Joint Genome Institute (JGI-PGF)"/>
            <person name="Walter F."/>
            <person name="Albersmeier A."/>
            <person name="Kalinowski J."/>
            <person name="Ruckert C."/>
        </authorList>
    </citation>
    <scope>NUCLEOTIDE SEQUENCE</scope>
    <source>
        <strain evidence="3">JCM 4346</strain>
    </source>
</reference>
<dbReference type="Pfam" id="PF19054">
    <property type="entry name" value="DUF5753"/>
    <property type="match status" value="1"/>
</dbReference>
<proteinExistence type="predicted"/>
<dbReference type="InterPro" id="IPR043917">
    <property type="entry name" value="DUF5753"/>
</dbReference>